<dbReference type="Proteomes" id="UP001143480">
    <property type="component" value="Unassembled WGS sequence"/>
</dbReference>
<keyword evidence="3" id="KW-1185">Reference proteome</keyword>
<feature type="compositionally biased region" description="Basic and acidic residues" evidence="1">
    <location>
        <begin position="20"/>
        <end position="35"/>
    </location>
</feature>
<dbReference type="AlphaFoldDB" id="A0A9W6NSK0"/>
<evidence type="ECO:0000313" key="2">
    <source>
        <dbReference type="EMBL" id="GLL07227.1"/>
    </source>
</evidence>
<gene>
    <name evidence="2" type="ORF">GCM10017581_089790</name>
</gene>
<proteinExistence type="predicted"/>
<accession>A0A9W6NSK0</accession>
<feature type="region of interest" description="Disordered" evidence="1">
    <location>
        <begin position="1"/>
        <end position="35"/>
    </location>
</feature>
<reference evidence="2" key="2">
    <citation type="submission" date="2023-01" db="EMBL/GenBank/DDBJ databases">
        <authorList>
            <person name="Sun Q."/>
            <person name="Evtushenko L."/>
        </authorList>
    </citation>
    <scope>NUCLEOTIDE SEQUENCE</scope>
    <source>
        <strain evidence="2">VKM Ac-1321</strain>
    </source>
</reference>
<sequence>MGTIDPAKDHNAQPSNRGSNDIRRDPSRVGRRHLQDLAELNITELRDRCP</sequence>
<feature type="compositionally biased region" description="Basic and acidic residues" evidence="1">
    <location>
        <begin position="1"/>
        <end position="11"/>
    </location>
</feature>
<dbReference type="EMBL" id="BSFP01000089">
    <property type="protein sequence ID" value="GLL07227.1"/>
    <property type="molecule type" value="Genomic_DNA"/>
</dbReference>
<evidence type="ECO:0000313" key="3">
    <source>
        <dbReference type="Proteomes" id="UP001143480"/>
    </source>
</evidence>
<reference evidence="2" key="1">
    <citation type="journal article" date="2014" name="Int. J. Syst. Evol. Microbiol.">
        <title>Complete genome sequence of Corynebacterium casei LMG S-19264T (=DSM 44701T), isolated from a smear-ripened cheese.</title>
        <authorList>
            <consortium name="US DOE Joint Genome Institute (JGI-PGF)"/>
            <person name="Walter F."/>
            <person name="Albersmeier A."/>
            <person name="Kalinowski J."/>
            <person name="Ruckert C."/>
        </authorList>
    </citation>
    <scope>NUCLEOTIDE SEQUENCE</scope>
    <source>
        <strain evidence="2">VKM Ac-1321</strain>
    </source>
</reference>
<evidence type="ECO:0000256" key="1">
    <source>
        <dbReference type="SAM" id="MobiDB-lite"/>
    </source>
</evidence>
<comment type="caution">
    <text evidence="2">The sequence shown here is derived from an EMBL/GenBank/DDBJ whole genome shotgun (WGS) entry which is preliminary data.</text>
</comment>
<protein>
    <submittedName>
        <fullName evidence="2">Uncharacterized protein</fullName>
    </submittedName>
</protein>
<name>A0A9W6NSK0_9ACTN</name>
<organism evidence="2 3">
    <name type="scientific">Dactylosporangium matsuzakiense</name>
    <dbReference type="NCBI Taxonomy" id="53360"/>
    <lineage>
        <taxon>Bacteria</taxon>
        <taxon>Bacillati</taxon>
        <taxon>Actinomycetota</taxon>
        <taxon>Actinomycetes</taxon>
        <taxon>Micromonosporales</taxon>
        <taxon>Micromonosporaceae</taxon>
        <taxon>Dactylosporangium</taxon>
    </lineage>
</organism>